<gene>
    <name evidence="2" type="ORF">HETSPECPRED_002909</name>
</gene>
<organism evidence="2 3">
    <name type="scientific">Heterodermia speciosa</name>
    <dbReference type="NCBI Taxonomy" id="116794"/>
    <lineage>
        <taxon>Eukaryota</taxon>
        <taxon>Fungi</taxon>
        <taxon>Dikarya</taxon>
        <taxon>Ascomycota</taxon>
        <taxon>Pezizomycotina</taxon>
        <taxon>Lecanoromycetes</taxon>
        <taxon>OSLEUM clade</taxon>
        <taxon>Lecanoromycetidae</taxon>
        <taxon>Caliciales</taxon>
        <taxon>Physciaceae</taxon>
        <taxon>Heterodermia</taxon>
    </lineage>
</organism>
<dbReference type="Gene3D" id="3.40.50.720">
    <property type="entry name" value="NAD(P)-binding Rossmann-like Domain"/>
    <property type="match status" value="1"/>
</dbReference>
<dbReference type="InterPro" id="IPR005913">
    <property type="entry name" value="dTDP_dehydrorham_reduct"/>
</dbReference>
<dbReference type="InterPro" id="IPR016059">
    <property type="entry name" value="DNA_ligase_ATP-dep_CS"/>
</dbReference>
<dbReference type="AlphaFoldDB" id="A0A8H3EZJ5"/>
<evidence type="ECO:0000259" key="1">
    <source>
        <dbReference type="Pfam" id="PF04321"/>
    </source>
</evidence>
<dbReference type="EMBL" id="CAJPDS010000018">
    <property type="protein sequence ID" value="CAF9916436.1"/>
    <property type="molecule type" value="Genomic_DNA"/>
</dbReference>
<feature type="domain" description="RmlD-like substrate binding" evidence="1">
    <location>
        <begin position="8"/>
        <end position="299"/>
    </location>
</feature>
<dbReference type="Pfam" id="PF04321">
    <property type="entry name" value="RmlD_sub_bind"/>
    <property type="match status" value="1"/>
</dbReference>
<accession>A0A8H3EZJ5</accession>
<dbReference type="PANTHER" id="PTHR10491">
    <property type="entry name" value="DTDP-4-DEHYDRORHAMNOSE REDUCTASE"/>
    <property type="match status" value="1"/>
</dbReference>
<evidence type="ECO:0000313" key="2">
    <source>
        <dbReference type="EMBL" id="CAF9916436.1"/>
    </source>
</evidence>
<evidence type="ECO:0000313" key="3">
    <source>
        <dbReference type="Proteomes" id="UP000664521"/>
    </source>
</evidence>
<dbReference type="GO" id="GO:0003909">
    <property type="term" value="F:DNA ligase activity"/>
    <property type="evidence" value="ECO:0007669"/>
    <property type="project" value="InterPro"/>
</dbReference>
<dbReference type="GO" id="GO:0006556">
    <property type="term" value="P:S-adenosylmethionine biosynthetic process"/>
    <property type="evidence" value="ECO:0007669"/>
    <property type="project" value="UniProtKB-UniPathway"/>
</dbReference>
<dbReference type="PROSITE" id="PS00697">
    <property type="entry name" value="DNA_LIGASE_A1"/>
    <property type="match status" value="1"/>
</dbReference>
<dbReference type="Proteomes" id="UP000664521">
    <property type="component" value="Unassembled WGS sequence"/>
</dbReference>
<dbReference type="GO" id="GO:0048270">
    <property type="term" value="F:methionine adenosyltransferase regulator activity"/>
    <property type="evidence" value="ECO:0007669"/>
    <property type="project" value="TreeGrafter"/>
</dbReference>
<dbReference type="CDD" id="cd05254">
    <property type="entry name" value="dTDP_HR_like_SDR_e"/>
    <property type="match status" value="1"/>
</dbReference>
<dbReference type="OrthoDB" id="6235964at2759"/>
<comment type="caution">
    <text evidence="2">The sequence shown here is derived from an EMBL/GenBank/DDBJ whole genome shotgun (WGS) entry which is preliminary data.</text>
</comment>
<dbReference type="SUPFAM" id="SSF51735">
    <property type="entry name" value="NAD(P)-binding Rossmann-fold domains"/>
    <property type="match status" value="1"/>
</dbReference>
<keyword evidence="3" id="KW-1185">Reference proteome</keyword>
<name>A0A8H3EZJ5_9LECA</name>
<proteinExistence type="predicted"/>
<dbReference type="GO" id="GO:0048269">
    <property type="term" value="C:methionine adenosyltransferase complex"/>
    <property type="evidence" value="ECO:0007669"/>
    <property type="project" value="TreeGrafter"/>
</dbReference>
<dbReference type="InterPro" id="IPR029903">
    <property type="entry name" value="RmlD-like-bd"/>
</dbReference>
<protein>
    <recommendedName>
        <fullName evidence="1">RmlD-like substrate binding domain-containing protein</fullName>
    </recommendedName>
</protein>
<dbReference type="InterPro" id="IPR036291">
    <property type="entry name" value="NAD(P)-bd_dom_sf"/>
</dbReference>
<reference evidence="2" key="1">
    <citation type="submission" date="2021-03" db="EMBL/GenBank/DDBJ databases">
        <authorList>
            <person name="Tagirdzhanova G."/>
        </authorList>
    </citation>
    <scope>NUCLEOTIDE SEQUENCE</scope>
</reference>
<dbReference type="FunFam" id="3.40.50.720:FF:000357">
    <property type="entry name" value="Methionine adenosyltransferase 2 subunit beta"/>
    <property type="match status" value="1"/>
</dbReference>
<dbReference type="UniPathway" id="UPA00315">
    <property type="reaction ID" value="UER00080"/>
</dbReference>
<sequence>MTDQHVALVTGATGFLGRHVIKAFDHAGWKTVGTGFTRADPPTILKANLVDETAVGDLVDKTAPHIVVHCAANRFPDYCDANPSAARELNVTATQRVADVTSSRSIPLIYISTDYVFPGLPGEAPYEVTSTPNPPNLYGQTKLDGERAMLDTTKDSGLGIVLRVPVLYGAVDEVTGNKESAINVLMDAVWKAQEKDAKVVMDDWAQRYPTNTEDVARVCVDIATKYLSATENRTSLPKILQFSSEDRMTKYQICQVFADIMGLSLDRMVANKEGGAQDGEAQRPYDTHLSSQSLKDLGISTRTMDFTAWW</sequence>
<dbReference type="PANTHER" id="PTHR10491:SF4">
    <property type="entry name" value="METHIONINE ADENOSYLTRANSFERASE 2 SUBUNIT BETA"/>
    <property type="match status" value="1"/>
</dbReference>